<reference evidence="1 3" key="1">
    <citation type="submission" date="2017-09" db="EMBL/GenBank/DDBJ databases">
        <title>Bacterial strain isolated from the female urinary microbiota.</title>
        <authorList>
            <person name="Thomas-White K."/>
            <person name="Kumar N."/>
            <person name="Forster S."/>
            <person name="Putonti C."/>
            <person name="Lawley T."/>
            <person name="Wolfe A.J."/>
        </authorList>
    </citation>
    <scope>NUCLEOTIDE SEQUENCE [LARGE SCALE GENOMIC DNA]</scope>
    <source>
        <strain evidence="1 3">UMB0186</strain>
    </source>
</reference>
<proteinExistence type="predicted"/>
<evidence type="ECO:0000313" key="2">
    <source>
        <dbReference type="EMBL" id="QGS07588.1"/>
    </source>
</evidence>
<dbReference type="STRING" id="84135.GCA_001052115_00399"/>
<dbReference type="EMBL" id="CP046313">
    <property type="protein sequence ID" value="QGS07588.1"/>
    <property type="molecule type" value="Genomic_DNA"/>
</dbReference>
<dbReference type="InterPro" id="IPR013324">
    <property type="entry name" value="RNA_pol_sigma_r3/r4-like"/>
</dbReference>
<name>A0A2N6SE84_9BACL</name>
<dbReference type="GeneID" id="84802521"/>
<dbReference type="Proteomes" id="UP000427636">
    <property type="component" value="Chromosome"/>
</dbReference>
<sequence>MKKFIIINKKKVFISRKKYNLLKTIDNRYYYTKKLDQKNKLIHFSSYDTESFNAVNQVRDTRSLPSQLYETKEIYNALYKAINKLDKSEKVIILGIYFKNYSLRKLASIRHTNAMAISRQRDKILKKLKKDLIKFDDYY</sequence>
<dbReference type="SUPFAM" id="SSF88659">
    <property type="entry name" value="Sigma3 and sigma4 domains of RNA polymerase sigma factors"/>
    <property type="match status" value="1"/>
</dbReference>
<dbReference type="OrthoDB" id="2990205at2"/>
<dbReference type="Proteomes" id="UP000235670">
    <property type="component" value="Unassembled WGS sequence"/>
</dbReference>
<evidence type="ECO:0000313" key="4">
    <source>
        <dbReference type="Proteomes" id="UP000427636"/>
    </source>
</evidence>
<evidence type="ECO:0000313" key="3">
    <source>
        <dbReference type="Proteomes" id="UP000235670"/>
    </source>
</evidence>
<protein>
    <submittedName>
        <fullName evidence="1">Sigma-70 family RNA polymerase sigma factor</fullName>
    </submittedName>
</protein>
<dbReference type="Gene3D" id="1.20.140.160">
    <property type="match status" value="1"/>
</dbReference>
<gene>
    <name evidence="1" type="ORF">CJ218_06230</name>
    <name evidence="2" type="ORF">FOC50_04610</name>
</gene>
<keyword evidence="4" id="KW-1185">Reference proteome</keyword>
<accession>A0A2N6SE84</accession>
<reference evidence="2 4" key="2">
    <citation type="submission" date="2019-11" db="EMBL/GenBank/DDBJ databases">
        <title>FDA dAtabase for Regulatory Grade micrObial Sequences (FDA-ARGOS): Supporting development and validation of Infectious Disease Dx tests.</title>
        <authorList>
            <person name="Turner S."/>
            <person name="Byrd R."/>
            <person name="Tallon L."/>
            <person name="Sadzewicz L."/>
            <person name="Vavikolanu K."/>
            <person name="Mehta A."/>
            <person name="Aluvathingal J."/>
            <person name="Nadendla S."/>
            <person name="Myers T."/>
            <person name="Yan Y."/>
            <person name="Sichtig H."/>
        </authorList>
    </citation>
    <scope>NUCLEOTIDE SEQUENCE [LARGE SCALE GENOMIC DNA]</scope>
    <source>
        <strain evidence="2 4">FDAARGOS_742</strain>
    </source>
</reference>
<dbReference type="EMBL" id="PNGT01000006">
    <property type="protein sequence ID" value="PMC52189.1"/>
    <property type="molecule type" value="Genomic_DNA"/>
</dbReference>
<dbReference type="AlphaFoldDB" id="A0A2N6SE84"/>
<dbReference type="RefSeq" id="WP_006364676.1">
    <property type="nucleotide sequence ID" value="NZ_CAUTAO010000011.1"/>
</dbReference>
<evidence type="ECO:0000313" key="1">
    <source>
        <dbReference type="EMBL" id="PMC52189.1"/>
    </source>
</evidence>
<organism evidence="1 3">
    <name type="scientific">Gemella sanguinis</name>
    <dbReference type="NCBI Taxonomy" id="84135"/>
    <lineage>
        <taxon>Bacteria</taxon>
        <taxon>Bacillati</taxon>
        <taxon>Bacillota</taxon>
        <taxon>Bacilli</taxon>
        <taxon>Bacillales</taxon>
        <taxon>Gemellaceae</taxon>
        <taxon>Gemella</taxon>
    </lineage>
</organism>